<keyword evidence="1 4" id="KW-0808">Transferase</keyword>
<feature type="domain" description="N-acetyltransferase" evidence="3">
    <location>
        <begin position="3"/>
        <end position="162"/>
    </location>
</feature>
<dbReference type="EC" id="2.3.-.-" evidence="4"/>
<evidence type="ECO:0000256" key="2">
    <source>
        <dbReference type="ARBA" id="ARBA00023315"/>
    </source>
</evidence>
<protein>
    <submittedName>
        <fullName evidence="4">GNAT family N-acetyltransferase</fullName>
        <ecNumber evidence="4">2.3.-.-</ecNumber>
    </submittedName>
</protein>
<name>A0ABV7CYB0_9BACI</name>
<dbReference type="GO" id="GO:0016746">
    <property type="term" value="F:acyltransferase activity"/>
    <property type="evidence" value="ECO:0007669"/>
    <property type="project" value="UniProtKB-KW"/>
</dbReference>
<dbReference type="PROSITE" id="PS51186">
    <property type="entry name" value="GNAT"/>
    <property type="match status" value="1"/>
</dbReference>
<dbReference type="CDD" id="cd04301">
    <property type="entry name" value="NAT_SF"/>
    <property type="match status" value="1"/>
</dbReference>
<keyword evidence="2 4" id="KW-0012">Acyltransferase</keyword>
<evidence type="ECO:0000313" key="4">
    <source>
        <dbReference type="EMBL" id="MFC3041501.1"/>
    </source>
</evidence>
<dbReference type="RefSeq" id="WP_390274156.1">
    <property type="nucleotide sequence ID" value="NZ_JBHRSA010000053.1"/>
</dbReference>
<keyword evidence="5" id="KW-1185">Reference proteome</keyword>
<dbReference type="Gene3D" id="3.40.630.30">
    <property type="match status" value="1"/>
</dbReference>
<dbReference type="PANTHER" id="PTHR43877">
    <property type="entry name" value="AMINOALKYLPHOSPHONATE N-ACETYLTRANSFERASE-RELATED-RELATED"/>
    <property type="match status" value="1"/>
</dbReference>
<sequence length="168" mass="19045">MEFVIRRAGKKDIKHIQQVAVTSWNATYKGIIPLEIQKKFLQNAYSAKTMKKRLKHTHLFVAEADDRIVGFANFSDVKERGRVELGAIYLYPHYQGKGIGSALLQEGIDQLGGVEEVYLNVEKQNEIGKNFYHAKGFEQVSEFQDTFDGHILNTLQMVLKVENKAGTA</sequence>
<dbReference type="InterPro" id="IPR000182">
    <property type="entry name" value="GNAT_dom"/>
</dbReference>
<dbReference type="SUPFAM" id="SSF55729">
    <property type="entry name" value="Acyl-CoA N-acyltransferases (Nat)"/>
    <property type="match status" value="1"/>
</dbReference>
<dbReference type="Proteomes" id="UP001595279">
    <property type="component" value="Unassembled WGS sequence"/>
</dbReference>
<accession>A0ABV7CYB0</accession>
<dbReference type="InterPro" id="IPR016181">
    <property type="entry name" value="Acyl_CoA_acyltransferase"/>
</dbReference>
<evidence type="ECO:0000256" key="1">
    <source>
        <dbReference type="ARBA" id="ARBA00022679"/>
    </source>
</evidence>
<organism evidence="4 5">
    <name type="scientific">Virgibacillus xinjiangensis</name>
    <dbReference type="NCBI Taxonomy" id="393090"/>
    <lineage>
        <taxon>Bacteria</taxon>
        <taxon>Bacillati</taxon>
        <taxon>Bacillota</taxon>
        <taxon>Bacilli</taxon>
        <taxon>Bacillales</taxon>
        <taxon>Bacillaceae</taxon>
        <taxon>Virgibacillus</taxon>
    </lineage>
</organism>
<dbReference type="Pfam" id="PF00583">
    <property type="entry name" value="Acetyltransf_1"/>
    <property type="match status" value="1"/>
</dbReference>
<evidence type="ECO:0000313" key="5">
    <source>
        <dbReference type="Proteomes" id="UP001595279"/>
    </source>
</evidence>
<gene>
    <name evidence="4" type="ORF">ACFOGI_14730</name>
</gene>
<dbReference type="InterPro" id="IPR050832">
    <property type="entry name" value="Bact_Acetyltransf"/>
</dbReference>
<dbReference type="EMBL" id="JBHRSA010000053">
    <property type="protein sequence ID" value="MFC3041501.1"/>
    <property type="molecule type" value="Genomic_DNA"/>
</dbReference>
<proteinExistence type="predicted"/>
<comment type="caution">
    <text evidence="4">The sequence shown here is derived from an EMBL/GenBank/DDBJ whole genome shotgun (WGS) entry which is preliminary data.</text>
</comment>
<evidence type="ECO:0000259" key="3">
    <source>
        <dbReference type="PROSITE" id="PS51186"/>
    </source>
</evidence>
<reference evidence="5" key="1">
    <citation type="journal article" date="2019" name="Int. J. Syst. Evol. Microbiol.">
        <title>The Global Catalogue of Microorganisms (GCM) 10K type strain sequencing project: providing services to taxonomists for standard genome sequencing and annotation.</title>
        <authorList>
            <consortium name="The Broad Institute Genomics Platform"/>
            <consortium name="The Broad Institute Genome Sequencing Center for Infectious Disease"/>
            <person name="Wu L."/>
            <person name="Ma J."/>
        </authorList>
    </citation>
    <scope>NUCLEOTIDE SEQUENCE [LARGE SCALE GENOMIC DNA]</scope>
    <source>
        <strain evidence="5">KCTC 13128</strain>
    </source>
</reference>